<evidence type="ECO:0000313" key="2">
    <source>
        <dbReference type="Proteomes" id="UP000011135"/>
    </source>
</evidence>
<dbReference type="EMBL" id="AMZN01000202">
    <property type="protein sequence ID" value="ELR67985.1"/>
    <property type="molecule type" value="Genomic_DNA"/>
</dbReference>
<dbReference type="Proteomes" id="UP000011135">
    <property type="component" value="Unassembled WGS sequence"/>
</dbReference>
<dbReference type="STRING" id="1237149.C900_01458"/>
<sequence length="66" mass="7688">MKQITLNIADNKFKAFLEFIKTLDYVKVEDVEEKALEELQSSLKQVKLMKEGKLPKQSAQDFLNEL</sequence>
<name>L8JGN9_9BACT</name>
<accession>L8JGN9</accession>
<dbReference type="OrthoDB" id="840127at2"/>
<keyword evidence="2" id="KW-1185">Reference proteome</keyword>
<proteinExistence type="predicted"/>
<dbReference type="eggNOG" id="ENOG50343D6">
    <property type="taxonomic scope" value="Bacteria"/>
</dbReference>
<evidence type="ECO:0000313" key="1">
    <source>
        <dbReference type="EMBL" id="ELR67985.1"/>
    </source>
</evidence>
<comment type="caution">
    <text evidence="1">The sequence shown here is derived from an EMBL/GenBank/DDBJ whole genome shotgun (WGS) entry which is preliminary data.</text>
</comment>
<reference evidence="1 2" key="1">
    <citation type="submission" date="2012-12" db="EMBL/GenBank/DDBJ databases">
        <title>Genome assembly of Fulvivirga imtechensis AK7.</title>
        <authorList>
            <person name="Nupur N."/>
            <person name="Khatri I."/>
            <person name="Kumar R."/>
            <person name="Subramanian S."/>
            <person name="Pinnaka A."/>
        </authorList>
    </citation>
    <scope>NUCLEOTIDE SEQUENCE [LARGE SCALE GENOMIC DNA]</scope>
    <source>
        <strain evidence="1 2">AK7</strain>
    </source>
</reference>
<organism evidence="1 2">
    <name type="scientific">Fulvivirga imtechensis AK7</name>
    <dbReference type="NCBI Taxonomy" id="1237149"/>
    <lineage>
        <taxon>Bacteria</taxon>
        <taxon>Pseudomonadati</taxon>
        <taxon>Bacteroidota</taxon>
        <taxon>Cytophagia</taxon>
        <taxon>Cytophagales</taxon>
        <taxon>Fulvivirgaceae</taxon>
        <taxon>Fulvivirga</taxon>
    </lineage>
</organism>
<protein>
    <submittedName>
        <fullName evidence="1">Uncharacterized protein</fullName>
    </submittedName>
</protein>
<dbReference type="AlphaFoldDB" id="L8JGN9"/>
<gene>
    <name evidence="1" type="ORF">C900_01458</name>
</gene>